<proteinExistence type="predicted"/>
<name>A0A1L9VV01_ASPGL</name>
<sequence length="108" mass="11662">MTNSQITPPEGWANDDFLLEKGTYWGPGQGGQVMVQKHGLPVATPIMCMTSGEQEVLFTAGSNCYIWSPIDGEIWEVVEPQGSVETVIAAIKESGSRSLTCSKVSQIE</sequence>
<dbReference type="AlphaFoldDB" id="A0A1L9VV01"/>
<dbReference type="EMBL" id="KV878890">
    <property type="protein sequence ID" value="OJJ87729.1"/>
    <property type="molecule type" value="Genomic_DNA"/>
</dbReference>
<evidence type="ECO:0000313" key="1">
    <source>
        <dbReference type="EMBL" id="OJJ87729.1"/>
    </source>
</evidence>
<keyword evidence="2" id="KW-1185">Reference proteome</keyword>
<evidence type="ECO:0000313" key="2">
    <source>
        <dbReference type="Proteomes" id="UP000184300"/>
    </source>
</evidence>
<dbReference type="Proteomes" id="UP000184300">
    <property type="component" value="Unassembled WGS sequence"/>
</dbReference>
<organism evidence="1 2">
    <name type="scientific">Aspergillus glaucus CBS 516.65</name>
    <dbReference type="NCBI Taxonomy" id="1160497"/>
    <lineage>
        <taxon>Eukaryota</taxon>
        <taxon>Fungi</taxon>
        <taxon>Dikarya</taxon>
        <taxon>Ascomycota</taxon>
        <taxon>Pezizomycotina</taxon>
        <taxon>Eurotiomycetes</taxon>
        <taxon>Eurotiomycetidae</taxon>
        <taxon>Eurotiales</taxon>
        <taxon>Aspergillaceae</taxon>
        <taxon>Aspergillus</taxon>
        <taxon>Aspergillus subgen. Aspergillus</taxon>
    </lineage>
</organism>
<gene>
    <name evidence="1" type="ORF">ASPGLDRAFT_32209</name>
</gene>
<dbReference type="VEuPathDB" id="FungiDB:ASPGLDRAFT_32209"/>
<accession>A0A1L9VV01</accession>
<protein>
    <submittedName>
        <fullName evidence="1">Uncharacterized protein</fullName>
    </submittedName>
</protein>
<dbReference type="GeneID" id="34460407"/>
<reference evidence="2" key="1">
    <citation type="journal article" date="2017" name="Genome Biol.">
        <title>Comparative genomics reveals high biological diversity and specific adaptations in the industrially and medically important fungal genus Aspergillus.</title>
        <authorList>
            <person name="de Vries R.P."/>
            <person name="Riley R."/>
            <person name="Wiebenga A."/>
            <person name="Aguilar-Osorio G."/>
            <person name="Amillis S."/>
            <person name="Uchima C.A."/>
            <person name="Anderluh G."/>
            <person name="Asadollahi M."/>
            <person name="Askin M."/>
            <person name="Barry K."/>
            <person name="Battaglia E."/>
            <person name="Bayram O."/>
            <person name="Benocci T."/>
            <person name="Braus-Stromeyer S.A."/>
            <person name="Caldana C."/>
            <person name="Canovas D."/>
            <person name="Cerqueira G.C."/>
            <person name="Chen F."/>
            <person name="Chen W."/>
            <person name="Choi C."/>
            <person name="Clum A."/>
            <person name="Dos Santos R.A."/>
            <person name="Damasio A.R."/>
            <person name="Diallinas G."/>
            <person name="Emri T."/>
            <person name="Fekete E."/>
            <person name="Flipphi M."/>
            <person name="Freyberg S."/>
            <person name="Gallo A."/>
            <person name="Gournas C."/>
            <person name="Habgood R."/>
            <person name="Hainaut M."/>
            <person name="Harispe M.L."/>
            <person name="Henrissat B."/>
            <person name="Hilden K.S."/>
            <person name="Hope R."/>
            <person name="Hossain A."/>
            <person name="Karabika E."/>
            <person name="Karaffa L."/>
            <person name="Karanyi Z."/>
            <person name="Krasevec N."/>
            <person name="Kuo A."/>
            <person name="Kusch H."/>
            <person name="LaButti K."/>
            <person name="Lagendijk E.L."/>
            <person name="Lapidus A."/>
            <person name="Levasseur A."/>
            <person name="Lindquist E."/>
            <person name="Lipzen A."/>
            <person name="Logrieco A.F."/>
            <person name="MacCabe A."/>
            <person name="Maekelae M.R."/>
            <person name="Malavazi I."/>
            <person name="Melin P."/>
            <person name="Meyer V."/>
            <person name="Mielnichuk N."/>
            <person name="Miskei M."/>
            <person name="Molnar A.P."/>
            <person name="Mule G."/>
            <person name="Ngan C.Y."/>
            <person name="Orejas M."/>
            <person name="Orosz E."/>
            <person name="Ouedraogo J.P."/>
            <person name="Overkamp K.M."/>
            <person name="Park H.-S."/>
            <person name="Perrone G."/>
            <person name="Piumi F."/>
            <person name="Punt P.J."/>
            <person name="Ram A.F."/>
            <person name="Ramon A."/>
            <person name="Rauscher S."/>
            <person name="Record E."/>
            <person name="Riano-Pachon D.M."/>
            <person name="Robert V."/>
            <person name="Roehrig J."/>
            <person name="Ruller R."/>
            <person name="Salamov A."/>
            <person name="Salih N.S."/>
            <person name="Samson R.A."/>
            <person name="Sandor E."/>
            <person name="Sanguinetti M."/>
            <person name="Schuetze T."/>
            <person name="Sepcic K."/>
            <person name="Shelest E."/>
            <person name="Sherlock G."/>
            <person name="Sophianopoulou V."/>
            <person name="Squina F.M."/>
            <person name="Sun H."/>
            <person name="Susca A."/>
            <person name="Todd R.B."/>
            <person name="Tsang A."/>
            <person name="Unkles S.E."/>
            <person name="van de Wiele N."/>
            <person name="van Rossen-Uffink D."/>
            <person name="Oliveira J.V."/>
            <person name="Vesth T.C."/>
            <person name="Visser J."/>
            <person name="Yu J.-H."/>
            <person name="Zhou M."/>
            <person name="Andersen M.R."/>
            <person name="Archer D.B."/>
            <person name="Baker S.E."/>
            <person name="Benoit I."/>
            <person name="Brakhage A.A."/>
            <person name="Braus G.H."/>
            <person name="Fischer R."/>
            <person name="Frisvad J.C."/>
            <person name="Goldman G.H."/>
            <person name="Houbraken J."/>
            <person name="Oakley B."/>
            <person name="Pocsi I."/>
            <person name="Scazzocchio C."/>
            <person name="Seiboth B."/>
            <person name="vanKuyk P.A."/>
            <person name="Wortman J."/>
            <person name="Dyer P.S."/>
            <person name="Grigoriev I.V."/>
        </authorList>
    </citation>
    <scope>NUCLEOTIDE SEQUENCE [LARGE SCALE GENOMIC DNA]</scope>
    <source>
        <strain evidence="2">CBS 516.65</strain>
    </source>
</reference>
<dbReference type="RefSeq" id="XP_022404412.1">
    <property type="nucleotide sequence ID" value="XM_022544146.1"/>
</dbReference>
<dbReference type="OrthoDB" id="5350472at2759"/>